<name>A0A951Q4Z3_9NOST</name>
<proteinExistence type="predicted"/>
<sequence>MALILALVLVAIIFSQWDITFEFGDRTLVYSSVTLTSILQKASSWAQNFKFWTRSPHTPIQSINCPPKLRS</sequence>
<evidence type="ECO:0000313" key="2">
    <source>
        <dbReference type="Proteomes" id="UP000715781"/>
    </source>
</evidence>
<protein>
    <submittedName>
        <fullName evidence="1">Uncharacterized protein</fullName>
    </submittedName>
</protein>
<dbReference type="EMBL" id="JAHHHN010000037">
    <property type="protein sequence ID" value="MBW4565417.1"/>
    <property type="molecule type" value="Genomic_DNA"/>
</dbReference>
<accession>A0A951Q4Z3</accession>
<organism evidence="1 2">
    <name type="scientific">Mojavia pulchra JT2-VF2</name>
    <dbReference type="NCBI Taxonomy" id="287848"/>
    <lineage>
        <taxon>Bacteria</taxon>
        <taxon>Bacillati</taxon>
        <taxon>Cyanobacteriota</taxon>
        <taxon>Cyanophyceae</taxon>
        <taxon>Nostocales</taxon>
        <taxon>Nostocaceae</taxon>
    </lineage>
</organism>
<evidence type="ECO:0000313" key="1">
    <source>
        <dbReference type="EMBL" id="MBW4565417.1"/>
    </source>
</evidence>
<dbReference type="AlphaFoldDB" id="A0A951Q4Z3"/>
<gene>
    <name evidence="1" type="ORF">KME32_30900</name>
</gene>
<reference evidence="1" key="2">
    <citation type="journal article" date="2022" name="Microbiol. Resour. Announc.">
        <title>Metagenome Sequencing to Explore Phylogenomics of Terrestrial Cyanobacteria.</title>
        <authorList>
            <person name="Ward R.D."/>
            <person name="Stajich J.E."/>
            <person name="Johansen J.R."/>
            <person name="Huntemann M."/>
            <person name="Clum A."/>
            <person name="Foster B."/>
            <person name="Foster B."/>
            <person name="Roux S."/>
            <person name="Palaniappan K."/>
            <person name="Varghese N."/>
            <person name="Mukherjee S."/>
            <person name="Reddy T.B.K."/>
            <person name="Daum C."/>
            <person name="Copeland A."/>
            <person name="Chen I.A."/>
            <person name="Ivanova N.N."/>
            <person name="Kyrpides N.C."/>
            <person name="Shapiro N."/>
            <person name="Eloe-Fadrosh E.A."/>
            <person name="Pietrasiak N."/>
        </authorList>
    </citation>
    <scope>NUCLEOTIDE SEQUENCE</scope>
    <source>
        <strain evidence="1">JT2-VF2</strain>
    </source>
</reference>
<comment type="caution">
    <text evidence="1">The sequence shown here is derived from an EMBL/GenBank/DDBJ whole genome shotgun (WGS) entry which is preliminary data.</text>
</comment>
<reference evidence="1" key="1">
    <citation type="submission" date="2021-05" db="EMBL/GenBank/DDBJ databases">
        <authorList>
            <person name="Pietrasiak N."/>
            <person name="Ward R."/>
            <person name="Stajich J.E."/>
            <person name="Kurbessoian T."/>
        </authorList>
    </citation>
    <scope>NUCLEOTIDE SEQUENCE</scope>
    <source>
        <strain evidence="1">JT2-VF2</strain>
    </source>
</reference>
<dbReference type="Proteomes" id="UP000715781">
    <property type="component" value="Unassembled WGS sequence"/>
</dbReference>